<dbReference type="PANTHER" id="PTHR10057:SF0">
    <property type="entry name" value="TRANSLOCATOR PROTEIN"/>
    <property type="match status" value="1"/>
</dbReference>
<feature type="transmembrane region" description="Helical" evidence="6">
    <location>
        <begin position="20"/>
        <end position="39"/>
    </location>
</feature>
<keyword evidence="5 6" id="KW-0472">Membrane</keyword>
<protein>
    <submittedName>
        <fullName evidence="7">TspO/MBR related protein</fullName>
    </submittedName>
</protein>
<dbReference type="Pfam" id="PF03073">
    <property type="entry name" value="TspO_MBR"/>
    <property type="match status" value="1"/>
</dbReference>
<dbReference type="GO" id="GO:0033013">
    <property type="term" value="P:tetrapyrrole metabolic process"/>
    <property type="evidence" value="ECO:0007669"/>
    <property type="project" value="UniProtKB-ARBA"/>
</dbReference>
<reference evidence="7 8" key="1">
    <citation type="submission" date="2018-07" db="EMBL/GenBank/DDBJ databases">
        <title>Genomic Encyclopedia of Type Strains, Phase IV (KMG-IV): sequencing the most valuable type-strain genomes for metagenomic binning, comparative biology and taxonomic classification.</title>
        <authorList>
            <person name="Goeker M."/>
        </authorList>
    </citation>
    <scope>NUCLEOTIDE SEQUENCE [LARGE SCALE GENOMIC DNA]</scope>
    <source>
        <strain evidence="7 8">DSM 14364</strain>
    </source>
</reference>
<comment type="similarity">
    <text evidence="2">Belongs to the TspO/BZRP family.</text>
</comment>
<dbReference type="Gene3D" id="1.20.1260.100">
    <property type="entry name" value="TspO/MBR protein"/>
    <property type="match status" value="1"/>
</dbReference>
<evidence type="ECO:0000256" key="1">
    <source>
        <dbReference type="ARBA" id="ARBA00004141"/>
    </source>
</evidence>
<keyword evidence="4 6" id="KW-1133">Transmembrane helix</keyword>
<organism evidence="7 8">
    <name type="scientific">Microvirga subterranea</name>
    <dbReference type="NCBI Taxonomy" id="186651"/>
    <lineage>
        <taxon>Bacteria</taxon>
        <taxon>Pseudomonadati</taxon>
        <taxon>Pseudomonadota</taxon>
        <taxon>Alphaproteobacteria</taxon>
        <taxon>Hyphomicrobiales</taxon>
        <taxon>Methylobacteriaceae</taxon>
        <taxon>Microvirga</taxon>
    </lineage>
</organism>
<evidence type="ECO:0000256" key="2">
    <source>
        <dbReference type="ARBA" id="ARBA00007524"/>
    </source>
</evidence>
<evidence type="ECO:0000256" key="6">
    <source>
        <dbReference type="SAM" id="Phobius"/>
    </source>
</evidence>
<comment type="subcellular location">
    <subcellularLocation>
        <location evidence="1">Membrane</location>
        <topology evidence="1">Multi-pass membrane protein</topology>
    </subcellularLocation>
</comment>
<dbReference type="PIRSF" id="PIRSF005859">
    <property type="entry name" value="PBR"/>
    <property type="match status" value="1"/>
</dbReference>
<feature type="transmembrane region" description="Helical" evidence="6">
    <location>
        <begin position="92"/>
        <end position="111"/>
    </location>
</feature>
<evidence type="ECO:0000313" key="7">
    <source>
        <dbReference type="EMBL" id="RDI61895.1"/>
    </source>
</evidence>
<evidence type="ECO:0000256" key="3">
    <source>
        <dbReference type="ARBA" id="ARBA00022692"/>
    </source>
</evidence>
<comment type="caution">
    <text evidence="7">The sequence shown here is derived from an EMBL/GenBank/DDBJ whole genome shotgun (WGS) entry which is preliminary data.</text>
</comment>
<dbReference type="PANTHER" id="PTHR10057">
    <property type="entry name" value="PERIPHERAL-TYPE BENZODIAZEPINE RECEPTOR"/>
    <property type="match status" value="1"/>
</dbReference>
<name>A0A370HU64_9HYPH</name>
<proteinExistence type="inferred from homology"/>
<feature type="transmembrane region" description="Helical" evidence="6">
    <location>
        <begin position="145"/>
        <end position="168"/>
    </location>
</feature>
<gene>
    <name evidence="7" type="ORF">DES45_101153</name>
</gene>
<dbReference type="AlphaFoldDB" id="A0A370HU64"/>
<evidence type="ECO:0000256" key="4">
    <source>
        <dbReference type="ARBA" id="ARBA00022989"/>
    </source>
</evidence>
<evidence type="ECO:0000313" key="8">
    <source>
        <dbReference type="Proteomes" id="UP000254925"/>
    </source>
</evidence>
<dbReference type="InterPro" id="IPR038330">
    <property type="entry name" value="TspO/MBR-related_sf"/>
</dbReference>
<dbReference type="Proteomes" id="UP000254925">
    <property type="component" value="Unassembled WGS sequence"/>
</dbReference>
<evidence type="ECO:0000256" key="5">
    <source>
        <dbReference type="ARBA" id="ARBA00023136"/>
    </source>
</evidence>
<dbReference type="InterPro" id="IPR004307">
    <property type="entry name" value="TspO_MBR"/>
</dbReference>
<accession>A0A370HU64</accession>
<dbReference type="EMBL" id="QQBB01000001">
    <property type="protein sequence ID" value="RDI61895.1"/>
    <property type="molecule type" value="Genomic_DNA"/>
</dbReference>
<dbReference type="GO" id="GO:0016020">
    <property type="term" value="C:membrane"/>
    <property type="evidence" value="ECO:0007669"/>
    <property type="project" value="UniProtKB-SubCell"/>
</dbReference>
<sequence length="170" mass="18452">MMHPGQSTLAGRPTPPLQRFLIAVLPVVAVSVAGSLVTTPNIPTWYAGLAKPGFTPPNWLFGPVWTALYIMMAYAVWRILSLPKERPGRTAAVTAFFVQLALNCLWSFAFFGAHSPAAGLVVIAALIVAILATIRAFWPLDRIAAWLLVPYLAWVTYATALNAAIWHLNG</sequence>
<keyword evidence="8" id="KW-1185">Reference proteome</keyword>
<dbReference type="FunFam" id="1.20.1260.100:FF:000001">
    <property type="entry name" value="translocator protein 2"/>
    <property type="match status" value="1"/>
</dbReference>
<feature type="transmembrane region" description="Helical" evidence="6">
    <location>
        <begin position="59"/>
        <end position="80"/>
    </location>
</feature>
<dbReference type="CDD" id="cd15904">
    <property type="entry name" value="TSPO_MBR"/>
    <property type="match status" value="1"/>
</dbReference>
<keyword evidence="3 6" id="KW-0812">Transmembrane</keyword>
<feature type="transmembrane region" description="Helical" evidence="6">
    <location>
        <begin position="117"/>
        <end position="138"/>
    </location>
</feature>